<dbReference type="OrthoDB" id="8563240at2"/>
<proteinExistence type="predicted"/>
<keyword evidence="2" id="KW-1185">Reference proteome</keyword>
<dbReference type="RefSeq" id="WP_135282394.1">
    <property type="nucleotide sequence ID" value="NZ_SRIO01000014.1"/>
</dbReference>
<name>A0A4Z0F6Q6_9GAMM</name>
<accession>A0A4Z0F6Q6</accession>
<dbReference type="EMBL" id="SRIO01000014">
    <property type="protein sequence ID" value="TFZ81916.1"/>
    <property type="molecule type" value="Genomic_DNA"/>
</dbReference>
<protein>
    <submittedName>
        <fullName evidence="1">Uncharacterized protein</fullName>
    </submittedName>
</protein>
<gene>
    <name evidence="1" type="ORF">E4680_10645</name>
</gene>
<sequence>MSVAEGYFVDWDGNARSTLAPGGGYACETDVPARYVAITTQSGTLVHESSFYKSLDDLAKAGIKATLVPGSHPWGSRRDGF</sequence>
<dbReference type="Proteomes" id="UP000297890">
    <property type="component" value="Unassembled WGS sequence"/>
</dbReference>
<organism evidence="1 2">
    <name type="scientific">Candidatus Macondimonas diazotrophica</name>
    <dbReference type="NCBI Taxonomy" id="2305248"/>
    <lineage>
        <taxon>Bacteria</taxon>
        <taxon>Pseudomonadati</taxon>
        <taxon>Pseudomonadota</taxon>
        <taxon>Gammaproteobacteria</taxon>
        <taxon>Chromatiales</taxon>
        <taxon>Ectothiorhodospiraceae</taxon>
        <taxon>Candidatus Macondimonas</taxon>
    </lineage>
</organism>
<comment type="caution">
    <text evidence="1">The sequence shown here is derived from an EMBL/GenBank/DDBJ whole genome shotgun (WGS) entry which is preliminary data.</text>
</comment>
<reference evidence="1 2" key="1">
    <citation type="journal article" date="2019" name="ISME J.">
        <title>Candidatus Macondimonas diazotrophica, a novel gammaproteobacterial genus dominating crude-oil-contaminated coastal sediments.</title>
        <authorList>
            <person name="Karthikeyan S."/>
            <person name="Konstantinidis K."/>
        </authorList>
    </citation>
    <scope>NUCLEOTIDE SEQUENCE [LARGE SCALE GENOMIC DNA]</scope>
    <source>
        <strain evidence="1 2">KTK01</strain>
    </source>
</reference>
<dbReference type="AlphaFoldDB" id="A0A4Z0F6Q6"/>
<evidence type="ECO:0000313" key="1">
    <source>
        <dbReference type="EMBL" id="TFZ81916.1"/>
    </source>
</evidence>
<evidence type="ECO:0000313" key="2">
    <source>
        <dbReference type="Proteomes" id="UP000297890"/>
    </source>
</evidence>